<evidence type="ECO:0000256" key="8">
    <source>
        <dbReference type="SAM" id="Phobius"/>
    </source>
</evidence>
<dbReference type="GO" id="GO:0015297">
    <property type="term" value="F:antiporter activity"/>
    <property type="evidence" value="ECO:0007669"/>
    <property type="project" value="InterPro"/>
</dbReference>
<feature type="transmembrane region" description="Helical" evidence="8">
    <location>
        <begin position="20"/>
        <end position="38"/>
    </location>
</feature>
<evidence type="ECO:0000256" key="3">
    <source>
        <dbReference type="ARBA" id="ARBA00022448"/>
    </source>
</evidence>
<dbReference type="GO" id="GO:0005886">
    <property type="term" value="C:plasma membrane"/>
    <property type="evidence" value="ECO:0007669"/>
    <property type="project" value="UniProtKB-SubCell"/>
</dbReference>
<dbReference type="InterPro" id="IPR004706">
    <property type="entry name" value="Arsenical-R_Acr3"/>
</dbReference>
<evidence type="ECO:0000313" key="9">
    <source>
        <dbReference type="EMBL" id="MQY42750.1"/>
    </source>
</evidence>
<keyword evidence="10" id="KW-1185">Reference proteome</keyword>
<comment type="subcellular location">
    <subcellularLocation>
        <location evidence="1">Cell membrane</location>
        <topology evidence="1">Multi-pass membrane protein</topology>
    </subcellularLocation>
</comment>
<proteinExistence type="inferred from homology"/>
<feature type="transmembrane region" description="Helical" evidence="8">
    <location>
        <begin position="242"/>
        <end position="263"/>
    </location>
</feature>
<feature type="transmembrane region" description="Helical" evidence="8">
    <location>
        <begin position="50"/>
        <end position="68"/>
    </location>
</feature>
<dbReference type="PANTHER" id="PTHR43057:SF1">
    <property type="entry name" value="ARSENICAL-RESISTANCE PROTEIN 3"/>
    <property type="match status" value="1"/>
</dbReference>
<gene>
    <name evidence="9" type="ORF">GG681_08850</name>
</gene>
<feature type="transmembrane region" description="Helical" evidence="8">
    <location>
        <begin position="212"/>
        <end position="236"/>
    </location>
</feature>
<feature type="transmembrane region" description="Helical" evidence="8">
    <location>
        <begin position="275"/>
        <end position="297"/>
    </location>
</feature>
<dbReference type="GO" id="GO:0015104">
    <property type="term" value="F:antimonite transmembrane transporter activity"/>
    <property type="evidence" value="ECO:0007669"/>
    <property type="project" value="TreeGrafter"/>
</dbReference>
<sequence length="338" mass="36642">MAFVDAARPDPNGIGPIEGIGGTALLIGAIVLGSFVGLKSPDLGETLSSGIDPTLLLLLALLFFEVRLKDFAKGFANLKFISITWVANFVIVPVIGFVIASLFMSGQPLLYTGLLIYFLAPCTDWYLGFTRMARGDTALGAALLPINMVSQLLLYPLWLWVFMRHSDVVDFASIPDVLINWFLVPFVVAQIIRTVLGFALPDALFEKLSTGVGWAISLVTAVLILQIFAGNIGIIADHISTFAVILVAIFVFFVTTFFMGEGLTRLFKLGHPQRALLSMTTAARNAPLMLAVTAVAIPDQPLVYAALVIGMLVEFPHLTALKQTLLLQYAREQQSEPA</sequence>
<dbReference type="InterPro" id="IPR038770">
    <property type="entry name" value="Na+/solute_symporter_sf"/>
</dbReference>
<evidence type="ECO:0000256" key="2">
    <source>
        <dbReference type="ARBA" id="ARBA00010110"/>
    </source>
</evidence>
<dbReference type="EMBL" id="WIXK01000004">
    <property type="protein sequence ID" value="MQY42750.1"/>
    <property type="molecule type" value="Genomic_DNA"/>
</dbReference>
<feature type="transmembrane region" description="Helical" evidence="8">
    <location>
        <begin position="303"/>
        <end position="321"/>
    </location>
</feature>
<feature type="transmembrane region" description="Helical" evidence="8">
    <location>
        <begin position="139"/>
        <end position="158"/>
    </location>
</feature>
<keyword evidence="3" id="KW-0813">Transport</keyword>
<keyword evidence="7 8" id="KW-0472">Membrane</keyword>
<comment type="caution">
    <text evidence="9">The sequence shown here is derived from an EMBL/GenBank/DDBJ whole genome shotgun (WGS) entry which is preliminary data.</text>
</comment>
<dbReference type="Gene3D" id="1.20.1530.20">
    <property type="match status" value="1"/>
</dbReference>
<dbReference type="GO" id="GO:0015105">
    <property type="term" value="F:arsenite transmembrane transporter activity"/>
    <property type="evidence" value="ECO:0007669"/>
    <property type="project" value="TreeGrafter"/>
</dbReference>
<evidence type="ECO:0000256" key="4">
    <source>
        <dbReference type="ARBA" id="ARBA00022475"/>
    </source>
</evidence>
<dbReference type="RefSeq" id="WP_153547247.1">
    <property type="nucleotide sequence ID" value="NZ_WIXK01000004.1"/>
</dbReference>
<keyword evidence="4" id="KW-1003">Cell membrane</keyword>
<comment type="similarity">
    <text evidence="2">Belongs to the arsenical resistance-3 (ACR3) (TC 2.A.59) family.</text>
</comment>
<evidence type="ECO:0000256" key="1">
    <source>
        <dbReference type="ARBA" id="ARBA00004651"/>
    </source>
</evidence>
<feature type="transmembrane region" description="Helical" evidence="8">
    <location>
        <begin position="109"/>
        <end position="127"/>
    </location>
</feature>
<keyword evidence="6 8" id="KW-1133">Transmembrane helix</keyword>
<dbReference type="InterPro" id="IPR002657">
    <property type="entry name" value="BilAc:Na_symport/Acr3"/>
</dbReference>
<feature type="transmembrane region" description="Helical" evidence="8">
    <location>
        <begin position="80"/>
        <end position="103"/>
    </location>
</feature>
<keyword evidence="5 8" id="KW-0812">Transmembrane</keyword>
<evidence type="ECO:0000313" key="10">
    <source>
        <dbReference type="Proteomes" id="UP000436694"/>
    </source>
</evidence>
<evidence type="ECO:0000256" key="5">
    <source>
        <dbReference type="ARBA" id="ARBA00022692"/>
    </source>
</evidence>
<dbReference type="PANTHER" id="PTHR43057">
    <property type="entry name" value="ARSENITE EFFLUX TRANSPORTER"/>
    <property type="match status" value="1"/>
</dbReference>
<protein>
    <submittedName>
        <fullName evidence="9">Arsenic resistance protein</fullName>
    </submittedName>
</protein>
<dbReference type="AlphaFoldDB" id="A0A844AL98"/>
<organism evidence="9 10">
    <name type="scientific">Tritonibacter aquimaris</name>
    <dbReference type="NCBI Taxonomy" id="2663379"/>
    <lineage>
        <taxon>Bacteria</taxon>
        <taxon>Pseudomonadati</taxon>
        <taxon>Pseudomonadota</taxon>
        <taxon>Alphaproteobacteria</taxon>
        <taxon>Rhodobacterales</taxon>
        <taxon>Paracoccaceae</taxon>
        <taxon>Tritonibacter</taxon>
    </lineage>
</organism>
<feature type="transmembrane region" description="Helical" evidence="8">
    <location>
        <begin position="178"/>
        <end position="200"/>
    </location>
</feature>
<dbReference type="Pfam" id="PF01758">
    <property type="entry name" value="SBF"/>
    <property type="match status" value="1"/>
</dbReference>
<evidence type="ECO:0000256" key="7">
    <source>
        <dbReference type="ARBA" id="ARBA00023136"/>
    </source>
</evidence>
<name>A0A844AL98_9RHOB</name>
<evidence type="ECO:0000256" key="6">
    <source>
        <dbReference type="ARBA" id="ARBA00022989"/>
    </source>
</evidence>
<dbReference type="Proteomes" id="UP000436694">
    <property type="component" value="Unassembled WGS sequence"/>
</dbReference>
<accession>A0A844AL98</accession>
<reference evidence="9 10" key="1">
    <citation type="submission" date="2019-10" db="EMBL/GenBank/DDBJ databases">
        <title>Epibacterium sp. nov., isolated from seawater.</title>
        <authorList>
            <person name="Zhang X."/>
            <person name="Li N."/>
        </authorList>
    </citation>
    <scope>NUCLEOTIDE SEQUENCE [LARGE SCALE GENOMIC DNA]</scope>
    <source>
        <strain evidence="9 10">SM1969</strain>
    </source>
</reference>